<dbReference type="KEGG" id="palo:E6C60_1847"/>
<evidence type="ECO:0000256" key="3">
    <source>
        <dbReference type="ARBA" id="ARBA00023239"/>
    </source>
</evidence>
<dbReference type="Pfam" id="PF02621">
    <property type="entry name" value="VitK2_biosynth"/>
    <property type="match status" value="1"/>
</dbReference>
<dbReference type="PANTHER" id="PTHR37690">
    <property type="entry name" value="CHORISMATE DEHYDRATASE"/>
    <property type="match status" value="1"/>
</dbReference>
<keyword evidence="3 4" id="KW-0456">Lyase</keyword>
<organism evidence="5 6">
    <name type="scientific">Paenibacillus algicola</name>
    <dbReference type="NCBI Taxonomy" id="2565926"/>
    <lineage>
        <taxon>Bacteria</taxon>
        <taxon>Bacillati</taxon>
        <taxon>Bacillota</taxon>
        <taxon>Bacilli</taxon>
        <taxon>Bacillales</taxon>
        <taxon>Paenibacillaceae</taxon>
        <taxon>Paenibacillus</taxon>
    </lineage>
</organism>
<evidence type="ECO:0000256" key="4">
    <source>
        <dbReference type="HAMAP-Rule" id="MF_00995"/>
    </source>
</evidence>
<dbReference type="GO" id="GO:0009234">
    <property type="term" value="P:menaquinone biosynthetic process"/>
    <property type="evidence" value="ECO:0007669"/>
    <property type="project" value="UniProtKB-UniRule"/>
</dbReference>
<dbReference type="EC" id="4.2.1.151" evidence="4"/>
<dbReference type="GO" id="GO:0016836">
    <property type="term" value="F:hydro-lyase activity"/>
    <property type="evidence" value="ECO:0007669"/>
    <property type="project" value="UniProtKB-UniRule"/>
</dbReference>
<dbReference type="CDD" id="cd13634">
    <property type="entry name" value="PBP2_Sco4506"/>
    <property type="match status" value="1"/>
</dbReference>
<evidence type="ECO:0000256" key="2">
    <source>
        <dbReference type="ARBA" id="ARBA00022428"/>
    </source>
</evidence>
<gene>
    <name evidence="4" type="primary">mqnA</name>
    <name evidence="5" type="ORF">E6C60_1847</name>
</gene>
<dbReference type="AlphaFoldDB" id="A0A4P8XIW4"/>
<evidence type="ECO:0000313" key="6">
    <source>
        <dbReference type="Proteomes" id="UP000300879"/>
    </source>
</evidence>
<keyword evidence="2 4" id="KW-0474">Menaquinone biosynthesis</keyword>
<sequence length="297" mass="32971">MNYLQDGVTTMSRPDGKTVIGKISYTNAWPLFHYADPGKLPFPAELLTAVPAVLNQGMQQGSIHIGALSSFAYGQAADKLLLLPDLSVSSDGDVKSILLFSQKPLSQLVHSRIALTNTSATSVNLLKILMKKSLNGSPEFITMEPDLDLMMASADGALLIGDHAIKASWSNHKYHVTDLGRWWKEYTGCSMTYAVWAVNRAAVQQSPGRMKAIMEMFQASKSKGLSELQPIIDEARAVIGGSQEYWQTYFSNLEYDLDDGKQQGLQLYFKYAHELGLLPSRVYPEIWNDKFVVQVKE</sequence>
<accession>A0A4P8XIW4</accession>
<dbReference type="EMBL" id="CP040396">
    <property type="protein sequence ID" value="QCT02562.1"/>
    <property type="molecule type" value="Genomic_DNA"/>
</dbReference>
<comment type="catalytic activity">
    <reaction evidence="4">
        <text>chorismate = 3-[(1-carboxyvinyl)-oxy]benzoate + H2O</text>
        <dbReference type="Rhea" id="RHEA:40051"/>
        <dbReference type="ChEBI" id="CHEBI:15377"/>
        <dbReference type="ChEBI" id="CHEBI:29748"/>
        <dbReference type="ChEBI" id="CHEBI:76981"/>
        <dbReference type="EC" id="4.2.1.151"/>
    </reaction>
</comment>
<evidence type="ECO:0000313" key="5">
    <source>
        <dbReference type="EMBL" id="QCT02562.1"/>
    </source>
</evidence>
<dbReference type="PANTHER" id="PTHR37690:SF1">
    <property type="entry name" value="CHORISMATE DEHYDRATASE"/>
    <property type="match status" value="1"/>
</dbReference>
<dbReference type="Gene3D" id="3.40.190.10">
    <property type="entry name" value="Periplasmic binding protein-like II"/>
    <property type="match status" value="2"/>
</dbReference>
<comment type="pathway">
    <text evidence="1 4">Quinol/quinone metabolism; menaquinone biosynthesis.</text>
</comment>
<dbReference type="SUPFAM" id="SSF53850">
    <property type="entry name" value="Periplasmic binding protein-like II"/>
    <property type="match status" value="1"/>
</dbReference>
<evidence type="ECO:0000256" key="1">
    <source>
        <dbReference type="ARBA" id="ARBA00004863"/>
    </source>
</evidence>
<reference evidence="5 6" key="1">
    <citation type="submission" date="2019-05" db="EMBL/GenBank/DDBJ databases">
        <authorList>
            <person name="Chen C."/>
        </authorList>
    </citation>
    <scope>NUCLEOTIDE SEQUENCE [LARGE SCALE GENOMIC DNA]</scope>
    <source>
        <strain evidence="5 6">HB172198</strain>
    </source>
</reference>
<protein>
    <recommendedName>
        <fullName evidence="4">Chorismate dehydratase</fullName>
        <ecNumber evidence="4">4.2.1.151</ecNumber>
    </recommendedName>
    <alternativeName>
        <fullName evidence="4">Menaquinone biosynthetic enzyme MqnA</fullName>
    </alternativeName>
</protein>
<proteinExistence type="inferred from homology"/>
<keyword evidence="6" id="KW-1185">Reference proteome</keyword>
<dbReference type="Proteomes" id="UP000300879">
    <property type="component" value="Chromosome"/>
</dbReference>
<name>A0A4P8XIW4_9BACL</name>
<dbReference type="HAMAP" id="MF_00995">
    <property type="entry name" value="MqnA"/>
    <property type="match status" value="1"/>
</dbReference>
<dbReference type="InterPro" id="IPR030868">
    <property type="entry name" value="MqnA"/>
</dbReference>
<dbReference type="InterPro" id="IPR003773">
    <property type="entry name" value="Menaquinone_biosynth"/>
</dbReference>
<comment type="similarity">
    <text evidence="4">Belongs to the MqnA/MqnD family. MqnA subfamily.</text>
</comment>
<comment type="function">
    <text evidence="4">Catalyzes the dehydration of chorismate into 3-[(1-carboxyvinyl)oxy]benzoate, a step in the biosynthesis of menaquinone (MK, vitamin K2).</text>
</comment>
<dbReference type="UniPathway" id="UPA00079"/>